<proteinExistence type="predicted"/>
<evidence type="ECO:0000313" key="2">
    <source>
        <dbReference type="Proteomes" id="UP001172684"/>
    </source>
</evidence>
<sequence>MLQPLGAFDWLKEGKIMKLHESYRSIRSLAPLPQRRANDYRELEGILPSIRHLLKSLHNHSSSGSSRSSTLDGISPETELLDKLSTRSSTDWARQLERFSANPLSVSPTGTIYETLGCFPIGFDVTSDDFKKVVESQRRLRRLNLLSAVPQADVRQLGVSLREVLGSVSPSEVLATIREAAHELSDLLLRASYSKDSDALVHVCLGLDSGFHTSSGAQFWAVWEMDARTGALIIYVSKNTRDLPSV</sequence>
<evidence type="ECO:0000313" key="1">
    <source>
        <dbReference type="EMBL" id="KAJ9651022.1"/>
    </source>
</evidence>
<feature type="non-terminal residue" evidence="1">
    <location>
        <position position="246"/>
    </location>
</feature>
<reference evidence="1" key="1">
    <citation type="submission" date="2022-10" db="EMBL/GenBank/DDBJ databases">
        <title>Culturing micro-colonial fungi from biological soil crusts in the Mojave desert and describing Neophaeococcomyces mojavensis, and introducing the new genera and species Taxawa tesnikishii.</title>
        <authorList>
            <person name="Kurbessoian T."/>
            <person name="Stajich J.E."/>
        </authorList>
    </citation>
    <scope>NUCLEOTIDE SEQUENCE</scope>
    <source>
        <strain evidence="1">TK_1</strain>
    </source>
</reference>
<name>A0ABQ9NH47_9PEZI</name>
<organism evidence="1 2">
    <name type="scientific">Coniosporium apollinis</name>
    <dbReference type="NCBI Taxonomy" id="61459"/>
    <lineage>
        <taxon>Eukaryota</taxon>
        <taxon>Fungi</taxon>
        <taxon>Dikarya</taxon>
        <taxon>Ascomycota</taxon>
        <taxon>Pezizomycotina</taxon>
        <taxon>Dothideomycetes</taxon>
        <taxon>Dothideomycetes incertae sedis</taxon>
        <taxon>Coniosporium</taxon>
    </lineage>
</organism>
<gene>
    <name evidence="1" type="ORF">H2201_009290</name>
</gene>
<accession>A0ABQ9NH47</accession>
<dbReference type="EMBL" id="JAPDRL010000590">
    <property type="protein sequence ID" value="KAJ9651022.1"/>
    <property type="molecule type" value="Genomic_DNA"/>
</dbReference>
<protein>
    <submittedName>
        <fullName evidence="1">Uncharacterized protein</fullName>
    </submittedName>
</protein>
<dbReference type="Proteomes" id="UP001172684">
    <property type="component" value="Unassembled WGS sequence"/>
</dbReference>
<keyword evidence="2" id="KW-1185">Reference proteome</keyword>
<comment type="caution">
    <text evidence="1">The sequence shown here is derived from an EMBL/GenBank/DDBJ whole genome shotgun (WGS) entry which is preliminary data.</text>
</comment>